<keyword evidence="6 11" id="KW-0548">Nucleotidyltransferase</keyword>
<sequence length="1159" mass="130086">MSDPKFVHLRIHSDYSMVDGLSKVPPLVKKVAEYGMPAMALTDFTNLCGLVKFYGNAHNHGIKPIIGADFTLQSADFGDELTSLTILAKDNVGYNNLTLLISEAYQRGHVQHQPVIDREWLVNHKEGLIILSGGRVGEIGRALLKGNKPLVDGCIEFYQTHFADHFYLELSRTGRADEESYLHFALDLAEQYNLPVVATNEVVFLSADQFDAHEIRVAIHDGYTLVDPRRPKNYSPQQYLRTEDEMCQLFADIPEALQNSVEIAKRCNVTVRLGEYFLPNFPTEGMSIEDFLVKKSQEGLELRLAFLFPDEKVRLEKRPAYDERLQIELDVVNQMGFPGYFLIVMEFIQWAKDNDIPVGPGRGSGAGSLVAYALMITDLDPLEYDLLFERFLNPERVSMPDFDIDFCMDKRDQVIDHVAEMYGRDAVSQIITFGTMAAKAVIRDVGRVLGHPYGFVDRISKMVPPDPGMTLAKAFDAEPQLAEIYAADEDVKELIDMCRILEGCTRNAGKHAGGVVISPTTITDFAPIYCDSEGHFPVTQFDKNDVETAGLVKFDFLGLRTLTIIDWALGLINPRLKKEGKEAVRIESIDLQDPACFKVLQNSETTAVFQLESRGMKDLIKRLQPDSFEDIIALVALFRPGPLQSGMVDNFIDRKHGREEVSYPDATWQHESLKETLEPTYGIILYQEQVMQIAQILAGYTLGGADMLRRAMGKKKPEEMAKQRSVFKAGAESIGVDGELSMKIFDLVEKFAGYGFNKSHSAAYALVSYQTLWLKTHYPAEFMAAVMTADMDNTEKVIGLVDECIRMKITLLPPDVNSGLYRFNVNEEGAIVYGIGAIKGVGEAPIENIIACREKGGHFKDLFDFCARVDLKKCNKRVIEKLIQAGALDRLGPHRAALMASMEEAVKAAGQFHQAESFGQSDMFGVLTEAPEEIEQAYAQVPEWPEKVWLEGEKNTLGLYLTGHPINAYLKELNKYTQCRLNDLQPTRRDQSLTVAGLVIASRVMTTKRGTRIGLMTLDDRSGRVEVMLFSDALDRYAELLETDKIVIVSGQVSFDDFNGGLKMSAREVMSLADAREKYARGLSISLNETQIDGVFFERFTRILEPYRAGTVPVNIYYQRQNARAKLVLGVEWRVTPEDELLDQLKLLLGSKQVELEFN</sequence>
<reference evidence="11 12" key="1">
    <citation type="submission" date="2019-10" db="EMBL/GenBank/DDBJ databases">
        <title>Vibrio sp. nov., isolated from Coralline algae surface.</title>
        <authorList>
            <person name="Geng Y."/>
            <person name="Zhang X."/>
        </authorList>
    </citation>
    <scope>NUCLEOTIDE SEQUENCE [LARGE SCALE GENOMIC DNA]</scope>
    <source>
        <strain evidence="11 12">SM1977</strain>
    </source>
</reference>
<dbReference type="InterPro" id="IPR003141">
    <property type="entry name" value="Pol/His_phosphatase_N"/>
</dbReference>
<dbReference type="Pfam" id="PF17657">
    <property type="entry name" value="DNA_pol3_finger"/>
    <property type="match status" value="1"/>
</dbReference>
<evidence type="ECO:0000256" key="5">
    <source>
        <dbReference type="ARBA" id="ARBA00022679"/>
    </source>
</evidence>
<dbReference type="InterPro" id="IPR012340">
    <property type="entry name" value="NA-bd_OB-fold"/>
</dbReference>
<dbReference type="InterPro" id="IPR004805">
    <property type="entry name" value="DnaE2/DnaE/PolC"/>
</dbReference>
<dbReference type="InterPro" id="IPR048472">
    <property type="entry name" value="DNA_pol_IIIA_C"/>
</dbReference>
<dbReference type="GO" id="GO:0003887">
    <property type="term" value="F:DNA-directed DNA polymerase activity"/>
    <property type="evidence" value="ECO:0007669"/>
    <property type="project" value="UniProtKB-KW"/>
</dbReference>
<dbReference type="InterPro" id="IPR041931">
    <property type="entry name" value="DNA_pol3_alpha_thumb_dom"/>
</dbReference>
<dbReference type="GO" id="GO:0005737">
    <property type="term" value="C:cytoplasm"/>
    <property type="evidence" value="ECO:0007669"/>
    <property type="project" value="UniProtKB-SubCell"/>
</dbReference>
<dbReference type="Proteomes" id="UP000348942">
    <property type="component" value="Chromosome 1"/>
</dbReference>
<keyword evidence="8" id="KW-0239">DNA-directed DNA polymerase</keyword>
<dbReference type="NCBIfam" id="NF004226">
    <property type="entry name" value="PRK05673.1"/>
    <property type="match status" value="1"/>
</dbReference>
<dbReference type="SMART" id="SM00481">
    <property type="entry name" value="POLIIIAc"/>
    <property type="match status" value="1"/>
</dbReference>
<feature type="domain" description="Polymerase/histidinol phosphatase N-terminal" evidence="10">
    <location>
        <begin position="7"/>
        <end position="74"/>
    </location>
</feature>
<dbReference type="FunFam" id="1.10.10.1600:FF:000001">
    <property type="entry name" value="DNA polymerase III subunit alpha"/>
    <property type="match status" value="1"/>
</dbReference>
<accession>A0A5Q0TCF3</accession>
<evidence type="ECO:0000256" key="2">
    <source>
        <dbReference type="ARBA" id="ARBA00012417"/>
    </source>
</evidence>
<evidence type="ECO:0000256" key="8">
    <source>
        <dbReference type="ARBA" id="ARBA00022932"/>
    </source>
</evidence>
<dbReference type="SUPFAM" id="SSF50249">
    <property type="entry name" value="Nucleic acid-binding proteins"/>
    <property type="match status" value="1"/>
</dbReference>
<keyword evidence="7" id="KW-0235">DNA replication</keyword>
<dbReference type="FunFam" id="3.20.20.140:FF:000028">
    <property type="entry name" value="DNA polymerase III subunit alpha"/>
    <property type="match status" value="1"/>
</dbReference>
<dbReference type="GO" id="GO:0003676">
    <property type="term" value="F:nucleic acid binding"/>
    <property type="evidence" value="ECO:0007669"/>
    <property type="project" value="InterPro"/>
</dbReference>
<dbReference type="GO" id="GO:0008408">
    <property type="term" value="F:3'-5' exonuclease activity"/>
    <property type="evidence" value="ECO:0007669"/>
    <property type="project" value="InterPro"/>
</dbReference>
<dbReference type="InterPro" id="IPR040982">
    <property type="entry name" value="DNA_pol3_finger"/>
</dbReference>
<dbReference type="InterPro" id="IPR029460">
    <property type="entry name" value="DNAPol_HHH"/>
</dbReference>
<dbReference type="InterPro" id="IPR049821">
    <property type="entry name" value="PolIIIA_DnaE1_PHP"/>
</dbReference>
<dbReference type="InterPro" id="IPR016195">
    <property type="entry name" value="Pol/histidinol_Pase-like"/>
</dbReference>
<evidence type="ECO:0000256" key="3">
    <source>
        <dbReference type="ARBA" id="ARBA00019114"/>
    </source>
</evidence>
<dbReference type="InterPro" id="IPR004365">
    <property type="entry name" value="NA-bd_OB_tRNA"/>
</dbReference>
<dbReference type="PANTHER" id="PTHR32294">
    <property type="entry name" value="DNA POLYMERASE III SUBUNIT ALPHA"/>
    <property type="match status" value="1"/>
</dbReference>
<evidence type="ECO:0000313" key="11">
    <source>
        <dbReference type="EMBL" id="QGA64474.1"/>
    </source>
</evidence>
<keyword evidence="4" id="KW-0963">Cytoplasm</keyword>
<dbReference type="InterPro" id="IPR004013">
    <property type="entry name" value="PHP_dom"/>
</dbReference>
<dbReference type="FunFam" id="2.40.50.140:FF:000106">
    <property type="entry name" value="DNA polymerase III subunit alpha"/>
    <property type="match status" value="1"/>
</dbReference>
<comment type="subcellular location">
    <subcellularLocation>
        <location evidence="1">Cytoplasm</location>
    </subcellularLocation>
</comment>
<dbReference type="PANTHER" id="PTHR32294:SF0">
    <property type="entry name" value="DNA POLYMERASE III SUBUNIT ALPHA"/>
    <property type="match status" value="1"/>
</dbReference>
<dbReference type="Gene3D" id="1.10.150.870">
    <property type="match status" value="1"/>
</dbReference>
<gene>
    <name evidence="11" type="primary">dnaE</name>
    <name evidence="11" type="ORF">GFB47_02990</name>
</gene>
<keyword evidence="12" id="KW-1185">Reference proteome</keyword>
<dbReference type="Gene3D" id="1.10.10.1600">
    <property type="entry name" value="Bacterial DNA polymerase III alpha subunit, thumb domain"/>
    <property type="match status" value="1"/>
</dbReference>
<evidence type="ECO:0000256" key="7">
    <source>
        <dbReference type="ARBA" id="ARBA00022705"/>
    </source>
</evidence>
<evidence type="ECO:0000256" key="1">
    <source>
        <dbReference type="ARBA" id="ARBA00004496"/>
    </source>
</evidence>
<dbReference type="EC" id="2.7.7.7" evidence="2"/>
<comment type="catalytic activity">
    <reaction evidence="9">
        <text>DNA(n) + a 2'-deoxyribonucleoside 5'-triphosphate = DNA(n+1) + diphosphate</text>
        <dbReference type="Rhea" id="RHEA:22508"/>
        <dbReference type="Rhea" id="RHEA-COMP:17339"/>
        <dbReference type="Rhea" id="RHEA-COMP:17340"/>
        <dbReference type="ChEBI" id="CHEBI:33019"/>
        <dbReference type="ChEBI" id="CHEBI:61560"/>
        <dbReference type="ChEBI" id="CHEBI:173112"/>
        <dbReference type="EC" id="2.7.7.7"/>
    </reaction>
</comment>
<dbReference type="GO" id="GO:0006260">
    <property type="term" value="P:DNA replication"/>
    <property type="evidence" value="ECO:0007669"/>
    <property type="project" value="UniProtKB-KW"/>
</dbReference>
<dbReference type="Pfam" id="PF07733">
    <property type="entry name" value="DNA_pol3_alpha"/>
    <property type="match status" value="1"/>
</dbReference>
<organism evidence="11 12">
    <name type="scientific">Vibrio algicola</name>
    <dbReference type="NCBI Taxonomy" id="2662262"/>
    <lineage>
        <taxon>Bacteria</taxon>
        <taxon>Pseudomonadati</taxon>
        <taxon>Pseudomonadota</taxon>
        <taxon>Gammaproteobacteria</taxon>
        <taxon>Vibrionales</taxon>
        <taxon>Vibrionaceae</taxon>
        <taxon>Vibrio</taxon>
    </lineage>
</organism>
<name>A0A5Q0TCF3_9VIBR</name>
<evidence type="ECO:0000313" key="12">
    <source>
        <dbReference type="Proteomes" id="UP000348942"/>
    </source>
</evidence>
<dbReference type="Gene3D" id="3.20.20.140">
    <property type="entry name" value="Metal-dependent hydrolases"/>
    <property type="match status" value="1"/>
</dbReference>
<dbReference type="AlphaFoldDB" id="A0A5Q0TCF3"/>
<dbReference type="Gene3D" id="2.40.50.140">
    <property type="entry name" value="Nucleic acid-binding proteins"/>
    <property type="match status" value="1"/>
</dbReference>
<dbReference type="Pfam" id="PF20914">
    <property type="entry name" value="DNA_pol_IIIA_C"/>
    <property type="match status" value="1"/>
</dbReference>
<dbReference type="FunFam" id="1.10.150.870:FF:000001">
    <property type="entry name" value="DNA polymerase III subunit alpha"/>
    <property type="match status" value="1"/>
</dbReference>
<dbReference type="Pfam" id="PF14579">
    <property type="entry name" value="HHH_6"/>
    <property type="match status" value="1"/>
</dbReference>
<evidence type="ECO:0000256" key="4">
    <source>
        <dbReference type="ARBA" id="ARBA00022490"/>
    </source>
</evidence>
<proteinExistence type="predicted"/>
<dbReference type="EMBL" id="CP045699">
    <property type="protein sequence ID" value="QGA64474.1"/>
    <property type="molecule type" value="Genomic_DNA"/>
</dbReference>
<dbReference type="InterPro" id="IPR011708">
    <property type="entry name" value="DNA_pol3_alpha_NTPase_dom"/>
</dbReference>
<dbReference type="CDD" id="cd04485">
    <property type="entry name" value="DnaE_OBF"/>
    <property type="match status" value="1"/>
</dbReference>
<keyword evidence="5 11" id="KW-0808">Transferase</keyword>
<dbReference type="CDD" id="cd07433">
    <property type="entry name" value="PHP_PolIIIA_DnaE1"/>
    <property type="match status" value="1"/>
</dbReference>
<dbReference type="Pfam" id="PF02811">
    <property type="entry name" value="PHP"/>
    <property type="match status" value="1"/>
</dbReference>
<evidence type="ECO:0000256" key="9">
    <source>
        <dbReference type="ARBA" id="ARBA00049244"/>
    </source>
</evidence>
<evidence type="ECO:0000256" key="6">
    <source>
        <dbReference type="ARBA" id="ARBA00022695"/>
    </source>
</evidence>
<protein>
    <recommendedName>
        <fullName evidence="3">DNA polymerase III subunit alpha</fullName>
        <ecNumber evidence="2">2.7.7.7</ecNumber>
    </recommendedName>
</protein>
<dbReference type="Pfam" id="PF01336">
    <property type="entry name" value="tRNA_anti-codon"/>
    <property type="match status" value="1"/>
</dbReference>
<dbReference type="RefSeq" id="WP_153446446.1">
    <property type="nucleotide sequence ID" value="NZ_CP045699.1"/>
</dbReference>
<dbReference type="NCBIfam" id="TIGR00594">
    <property type="entry name" value="polc"/>
    <property type="match status" value="1"/>
</dbReference>
<evidence type="ECO:0000259" key="10">
    <source>
        <dbReference type="SMART" id="SM00481"/>
    </source>
</evidence>
<dbReference type="SUPFAM" id="SSF89550">
    <property type="entry name" value="PHP domain-like"/>
    <property type="match status" value="1"/>
</dbReference>